<dbReference type="Pfam" id="PF13639">
    <property type="entry name" value="zf-RING_2"/>
    <property type="match status" value="1"/>
</dbReference>
<evidence type="ECO:0000256" key="2">
    <source>
        <dbReference type="ARBA" id="ARBA00022771"/>
    </source>
</evidence>
<keyword evidence="1" id="KW-0479">Metal-binding</keyword>
<dbReference type="PANTHER" id="PTHR45931">
    <property type="entry name" value="SI:CH211-59O9.10"/>
    <property type="match status" value="1"/>
</dbReference>
<evidence type="ECO:0000256" key="1">
    <source>
        <dbReference type="ARBA" id="ARBA00022723"/>
    </source>
</evidence>
<dbReference type="SMART" id="SM00184">
    <property type="entry name" value="RING"/>
    <property type="match status" value="1"/>
</dbReference>
<keyword evidence="2 4" id="KW-0863">Zinc-finger</keyword>
<accession>A0A103XM96</accession>
<dbReference type="OMA" id="PPNPYDI"/>
<dbReference type="STRING" id="59895.A0A103XM96"/>
<keyword evidence="3" id="KW-0862">Zinc</keyword>
<evidence type="ECO:0000313" key="8">
    <source>
        <dbReference type="Proteomes" id="UP000243975"/>
    </source>
</evidence>
<dbReference type="AlphaFoldDB" id="A0A103XM96"/>
<dbReference type="Gramene" id="KVH93334">
    <property type="protein sequence ID" value="KVH93334"/>
    <property type="gene ID" value="Ccrd_004618"/>
</dbReference>
<proteinExistence type="predicted"/>
<evidence type="ECO:0000256" key="5">
    <source>
        <dbReference type="SAM" id="MobiDB-lite"/>
    </source>
</evidence>
<sequence length="245" mass="27841">MTSASKLFHNRRIQFGRRSSTVDDIESDFSPADGNSYRRTTSNRRHHQLNSRKDRQDPGGCNPPTRRIHRNRLSEHEVSQLEPPSGSIIINSDDFRSIRRWGSTANDRLPGVVLLARERLVERLRGVHVSENRQNSSRSSSSSIHQEDSRLIETDNNLVEVMAPPGLTENAINQLSITVFRNVEEEKERSSRECSICLEGFEEGDELINLACMHGFHSCCLFPWIEVCGACPNCRKTLLVTIKTN</sequence>
<dbReference type="GO" id="GO:0006511">
    <property type="term" value="P:ubiquitin-dependent protein catabolic process"/>
    <property type="evidence" value="ECO:0007669"/>
    <property type="project" value="TreeGrafter"/>
</dbReference>
<dbReference type="GO" id="GO:0061630">
    <property type="term" value="F:ubiquitin protein ligase activity"/>
    <property type="evidence" value="ECO:0007669"/>
    <property type="project" value="TreeGrafter"/>
</dbReference>
<feature type="compositionally biased region" description="Basic residues" evidence="5">
    <location>
        <begin position="41"/>
        <end position="50"/>
    </location>
</feature>
<reference evidence="7 8" key="1">
    <citation type="journal article" date="2016" name="Sci. Rep.">
        <title>The genome sequence of the outbreeding globe artichoke constructed de novo incorporating a phase-aware low-pass sequencing strategy of F1 progeny.</title>
        <authorList>
            <person name="Scaglione D."/>
            <person name="Reyes-Chin-Wo S."/>
            <person name="Acquadro A."/>
            <person name="Froenicke L."/>
            <person name="Portis E."/>
            <person name="Beitel C."/>
            <person name="Tirone M."/>
            <person name="Mauro R."/>
            <person name="Lo Monaco A."/>
            <person name="Mauromicale G."/>
            <person name="Faccioli P."/>
            <person name="Cattivelli L."/>
            <person name="Rieseberg L."/>
            <person name="Michelmore R."/>
            <person name="Lanteri S."/>
        </authorList>
    </citation>
    <scope>NUCLEOTIDE SEQUENCE [LARGE SCALE GENOMIC DNA]</scope>
    <source>
        <strain evidence="7">2C</strain>
    </source>
</reference>
<dbReference type="InterPro" id="IPR051834">
    <property type="entry name" value="RING_finger_E3_ligase"/>
</dbReference>
<dbReference type="PANTHER" id="PTHR45931:SF3">
    <property type="entry name" value="RING ZINC FINGER-CONTAINING PROTEIN"/>
    <property type="match status" value="1"/>
</dbReference>
<protein>
    <submittedName>
        <fullName evidence="7">Zinc finger, RING/FYVE/PHD-type</fullName>
    </submittedName>
</protein>
<evidence type="ECO:0000313" key="7">
    <source>
        <dbReference type="EMBL" id="KVH93334.1"/>
    </source>
</evidence>
<name>A0A103XM96_CYNCS</name>
<feature type="region of interest" description="Disordered" evidence="5">
    <location>
        <begin position="129"/>
        <end position="149"/>
    </location>
</feature>
<feature type="domain" description="RING-type" evidence="6">
    <location>
        <begin position="194"/>
        <end position="235"/>
    </location>
</feature>
<evidence type="ECO:0000256" key="3">
    <source>
        <dbReference type="ARBA" id="ARBA00022833"/>
    </source>
</evidence>
<dbReference type="InterPro" id="IPR013083">
    <property type="entry name" value="Znf_RING/FYVE/PHD"/>
</dbReference>
<dbReference type="GO" id="GO:0008270">
    <property type="term" value="F:zinc ion binding"/>
    <property type="evidence" value="ECO:0007669"/>
    <property type="project" value="UniProtKB-KW"/>
</dbReference>
<dbReference type="InterPro" id="IPR001841">
    <property type="entry name" value="Znf_RING"/>
</dbReference>
<evidence type="ECO:0000259" key="6">
    <source>
        <dbReference type="PROSITE" id="PS50089"/>
    </source>
</evidence>
<dbReference type="EMBL" id="LEKV01004779">
    <property type="protein sequence ID" value="KVH93334.1"/>
    <property type="molecule type" value="Genomic_DNA"/>
</dbReference>
<organism evidence="7 8">
    <name type="scientific">Cynara cardunculus var. scolymus</name>
    <name type="common">Globe artichoke</name>
    <name type="synonym">Cynara scolymus</name>
    <dbReference type="NCBI Taxonomy" id="59895"/>
    <lineage>
        <taxon>Eukaryota</taxon>
        <taxon>Viridiplantae</taxon>
        <taxon>Streptophyta</taxon>
        <taxon>Embryophyta</taxon>
        <taxon>Tracheophyta</taxon>
        <taxon>Spermatophyta</taxon>
        <taxon>Magnoliopsida</taxon>
        <taxon>eudicotyledons</taxon>
        <taxon>Gunneridae</taxon>
        <taxon>Pentapetalae</taxon>
        <taxon>asterids</taxon>
        <taxon>campanulids</taxon>
        <taxon>Asterales</taxon>
        <taxon>Asteraceae</taxon>
        <taxon>Carduoideae</taxon>
        <taxon>Cardueae</taxon>
        <taxon>Carduinae</taxon>
        <taxon>Cynara</taxon>
    </lineage>
</organism>
<dbReference type="GO" id="GO:0005634">
    <property type="term" value="C:nucleus"/>
    <property type="evidence" value="ECO:0007669"/>
    <property type="project" value="TreeGrafter"/>
</dbReference>
<dbReference type="Proteomes" id="UP000243975">
    <property type="component" value="Unassembled WGS sequence"/>
</dbReference>
<keyword evidence="8" id="KW-1185">Reference proteome</keyword>
<dbReference type="Gene3D" id="3.30.40.10">
    <property type="entry name" value="Zinc/RING finger domain, C3HC4 (zinc finger)"/>
    <property type="match status" value="1"/>
</dbReference>
<dbReference type="PROSITE" id="PS50089">
    <property type="entry name" value="ZF_RING_2"/>
    <property type="match status" value="1"/>
</dbReference>
<dbReference type="SUPFAM" id="SSF57850">
    <property type="entry name" value="RING/U-box"/>
    <property type="match status" value="1"/>
</dbReference>
<feature type="region of interest" description="Disordered" evidence="5">
    <location>
        <begin position="20"/>
        <end position="86"/>
    </location>
</feature>
<comment type="caution">
    <text evidence="7">The sequence shown here is derived from an EMBL/GenBank/DDBJ whole genome shotgun (WGS) entry which is preliminary data.</text>
</comment>
<evidence type="ECO:0000256" key="4">
    <source>
        <dbReference type="PROSITE-ProRule" id="PRU00175"/>
    </source>
</evidence>
<dbReference type="OrthoDB" id="8062037at2759"/>
<gene>
    <name evidence="7" type="ORF">Ccrd_004618</name>
</gene>